<evidence type="ECO:0000313" key="2">
    <source>
        <dbReference type="Proteomes" id="UP000240304"/>
    </source>
</evidence>
<dbReference type="Proteomes" id="UP000240304">
    <property type="component" value="Genome"/>
</dbReference>
<reference evidence="1 2" key="1">
    <citation type="submission" date="2017-06" db="EMBL/GenBank/DDBJ databases">
        <title>The isolation and characterization of 16 novel Shigella-infecting phages from the environment.</title>
        <authorList>
            <person name="Doore S.M."/>
            <person name="Schrad J.R."/>
            <person name="Dover J.A."/>
            <person name="Parent K.N."/>
        </authorList>
    </citation>
    <scope>NUCLEOTIDE SEQUENCE [LARGE SCALE GENOMIC DNA]</scope>
</reference>
<sequence>MVSAGSTPAPASKFTEDRLQQTKLKILLEKFKRIRSGNTKHG</sequence>
<gene>
    <name evidence="1" type="ORF">Sf19_gp24</name>
</gene>
<name>A0A2K9V2E6_9CAUD</name>
<protein>
    <submittedName>
        <fullName evidence="1">Uncharacterized protein</fullName>
    </submittedName>
</protein>
<evidence type="ECO:0000313" key="1">
    <source>
        <dbReference type="EMBL" id="AUV56241.1"/>
    </source>
</evidence>
<dbReference type="EMBL" id="MF327005">
    <property type="protein sequence ID" value="AUV56241.1"/>
    <property type="molecule type" value="Genomic_DNA"/>
</dbReference>
<organism evidence="1 2">
    <name type="scientific">Shigella phage Sf19</name>
    <dbReference type="NCBI Taxonomy" id="2024306"/>
    <lineage>
        <taxon>Viruses</taxon>
        <taxon>Duplodnaviria</taxon>
        <taxon>Heunggongvirae</taxon>
        <taxon>Uroviricota</taxon>
        <taxon>Caudoviricetes</taxon>
        <taxon>Andersonviridae</taxon>
        <taxon>Ounavirinae</taxon>
        <taxon>Mooglevirus</taxon>
        <taxon>Mooglevirus Sf17</taxon>
    </lineage>
</organism>
<accession>A0A2K9V2E6</accession>
<proteinExistence type="predicted"/>